<proteinExistence type="predicted"/>
<evidence type="ECO:0000313" key="1">
    <source>
        <dbReference type="EMBL" id="CAE6533204.1"/>
    </source>
</evidence>
<sequence>MPEDREIKYKVSLRGSRFILTKSQIEFDSPNYFTTCFLGDFTEAQTRVLELPRNPDLFPIITDYLCGYTVLPLSPEHTSTLSTLAISEARAIANLRADAEFYQLDGLIQACDEALELLSAKKVGRYVVLGSYYSDSGKEDLARRLVSCAPIEKFEIRVDKAKYDRDIVGTLTMRDKCKGYSDLRLAAAVERHATIRMSVISYHREEWRLLGWEAKPLRNGCLHLLTVVESLKD</sequence>
<protein>
    <recommendedName>
        <fullName evidence="3">BTB domain-containing protein</fullName>
    </recommendedName>
</protein>
<accession>A0A8H3DMS2</accession>
<gene>
    <name evidence="1" type="ORF">RDB_LOCUS181789</name>
</gene>
<evidence type="ECO:0000313" key="2">
    <source>
        <dbReference type="Proteomes" id="UP000663843"/>
    </source>
</evidence>
<dbReference type="Proteomes" id="UP000663843">
    <property type="component" value="Unassembled WGS sequence"/>
</dbReference>
<evidence type="ECO:0008006" key="3">
    <source>
        <dbReference type="Google" id="ProtNLM"/>
    </source>
</evidence>
<dbReference type="SUPFAM" id="SSF54695">
    <property type="entry name" value="POZ domain"/>
    <property type="match status" value="1"/>
</dbReference>
<comment type="caution">
    <text evidence="1">The sequence shown here is derived from an EMBL/GenBank/DDBJ whole genome shotgun (WGS) entry which is preliminary data.</text>
</comment>
<reference evidence="1" key="1">
    <citation type="submission" date="2021-01" db="EMBL/GenBank/DDBJ databases">
        <authorList>
            <person name="Kaushik A."/>
        </authorList>
    </citation>
    <scope>NUCLEOTIDE SEQUENCE</scope>
    <source>
        <strain evidence="1">AG2-2IIIB</strain>
    </source>
</reference>
<organism evidence="1 2">
    <name type="scientific">Rhizoctonia solani</name>
    <dbReference type="NCBI Taxonomy" id="456999"/>
    <lineage>
        <taxon>Eukaryota</taxon>
        <taxon>Fungi</taxon>
        <taxon>Dikarya</taxon>
        <taxon>Basidiomycota</taxon>
        <taxon>Agaricomycotina</taxon>
        <taxon>Agaricomycetes</taxon>
        <taxon>Cantharellales</taxon>
        <taxon>Ceratobasidiaceae</taxon>
        <taxon>Rhizoctonia</taxon>
    </lineage>
</organism>
<dbReference type="AlphaFoldDB" id="A0A8H3DMS2"/>
<dbReference type="InterPro" id="IPR011333">
    <property type="entry name" value="SKP1/BTB/POZ_sf"/>
</dbReference>
<dbReference type="EMBL" id="CAJMWT010008408">
    <property type="protein sequence ID" value="CAE6533204.1"/>
    <property type="molecule type" value="Genomic_DNA"/>
</dbReference>
<dbReference type="Gene3D" id="3.30.710.10">
    <property type="entry name" value="Potassium Channel Kv1.1, Chain A"/>
    <property type="match status" value="1"/>
</dbReference>
<name>A0A8H3DMS2_9AGAM</name>